<evidence type="ECO:0000256" key="6">
    <source>
        <dbReference type="ARBA" id="ARBA00023015"/>
    </source>
</evidence>
<dbReference type="InterPro" id="IPR050527">
    <property type="entry name" value="Snail/Krueppel_Znf"/>
</dbReference>
<dbReference type="AlphaFoldDB" id="A0A8S4P6C4"/>
<feature type="domain" description="C2H2-type" evidence="11">
    <location>
        <begin position="493"/>
        <end position="520"/>
    </location>
</feature>
<dbReference type="GO" id="GO:0045596">
    <property type="term" value="P:negative regulation of cell differentiation"/>
    <property type="evidence" value="ECO:0007669"/>
    <property type="project" value="UniProtKB-ARBA"/>
</dbReference>
<feature type="domain" description="C2H2-type" evidence="11">
    <location>
        <begin position="548"/>
        <end position="574"/>
    </location>
</feature>
<dbReference type="InterPro" id="IPR013087">
    <property type="entry name" value="Znf_C2H2_type"/>
</dbReference>
<dbReference type="GO" id="GO:0008270">
    <property type="term" value="F:zinc ion binding"/>
    <property type="evidence" value="ECO:0007669"/>
    <property type="project" value="UniProtKB-KW"/>
</dbReference>
<evidence type="ECO:0000256" key="5">
    <source>
        <dbReference type="ARBA" id="ARBA00022833"/>
    </source>
</evidence>
<dbReference type="FunFam" id="3.30.160.60:FF:001498">
    <property type="entry name" value="Zinc finger protein 404"/>
    <property type="match status" value="1"/>
</dbReference>
<dbReference type="FunFam" id="3.30.160.60:FF:000130">
    <property type="entry name" value="Spalt-like transcription factor 4"/>
    <property type="match status" value="1"/>
</dbReference>
<evidence type="ECO:0000256" key="1">
    <source>
        <dbReference type="ARBA" id="ARBA00004123"/>
    </source>
</evidence>
<keyword evidence="7" id="KW-0804">Transcription</keyword>
<evidence type="ECO:0000256" key="7">
    <source>
        <dbReference type="ARBA" id="ARBA00023163"/>
    </source>
</evidence>
<dbReference type="GO" id="GO:0005634">
    <property type="term" value="C:nucleus"/>
    <property type="evidence" value="ECO:0007669"/>
    <property type="project" value="UniProtKB-SubCell"/>
</dbReference>
<keyword evidence="3" id="KW-0677">Repeat</keyword>
<feature type="domain" description="C2H2-type" evidence="11">
    <location>
        <begin position="323"/>
        <end position="350"/>
    </location>
</feature>
<dbReference type="GO" id="GO:0000981">
    <property type="term" value="F:DNA-binding transcription factor activity, RNA polymerase II-specific"/>
    <property type="evidence" value="ECO:0007669"/>
    <property type="project" value="TreeGrafter"/>
</dbReference>
<feature type="domain" description="C2H2-type" evidence="11">
    <location>
        <begin position="407"/>
        <end position="434"/>
    </location>
</feature>
<feature type="domain" description="C2H2-type" evidence="11">
    <location>
        <begin position="233"/>
        <end position="262"/>
    </location>
</feature>
<dbReference type="InterPro" id="IPR036236">
    <property type="entry name" value="Znf_C2H2_sf"/>
</dbReference>
<dbReference type="FunFam" id="3.30.160.60:FF:001397">
    <property type="entry name" value="Datilografo, isoform A"/>
    <property type="match status" value="1"/>
</dbReference>
<keyword evidence="2" id="KW-0479">Metal-binding</keyword>
<proteinExistence type="predicted"/>
<dbReference type="FunFam" id="3.30.160.60:FF:000912">
    <property type="entry name" value="Zinc finger protein 660"/>
    <property type="match status" value="1"/>
</dbReference>
<evidence type="ECO:0000256" key="10">
    <source>
        <dbReference type="SAM" id="MobiDB-lite"/>
    </source>
</evidence>
<keyword evidence="8" id="KW-0539">Nucleus</keyword>
<feature type="region of interest" description="Disordered" evidence="10">
    <location>
        <begin position="36"/>
        <end position="56"/>
    </location>
</feature>
<evidence type="ECO:0000259" key="11">
    <source>
        <dbReference type="PROSITE" id="PS50157"/>
    </source>
</evidence>
<dbReference type="SMART" id="SM00355">
    <property type="entry name" value="ZnF_C2H2"/>
    <property type="match status" value="12"/>
</dbReference>
<organism evidence="12 13">
    <name type="scientific">Owenia fusiformis</name>
    <name type="common">Polychaete worm</name>
    <dbReference type="NCBI Taxonomy" id="6347"/>
    <lineage>
        <taxon>Eukaryota</taxon>
        <taxon>Metazoa</taxon>
        <taxon>Spiralia</taxon>
        <taxon>Lophotrochozoa</taxon>
        <taxon>Annelida</taxon>
        <taxon>Polychaeta</taxon>
        <taxon>Sedentaria</taxon>
        <taxon>Canalipalpata</taxon>
        <taxon>Sabellida</taxon>
        <taxon>Oweniida</taxon>
        <taxon>Oweniidae</taxon>
        <taxon>Owenia</taxon>
    </lineage>
</organism>
<dbReference type="Pfam" id="PF13912">
    <property type="entry name" value="zf-C2H2_6"/>
    <property type="match status" value="1"/>
</dbReference>
<dbReference type="PROSITE" id="PS50157">
    <property type="entry name" value="ZINC_FINGER_C2H2_2"/>
    <property type="match status" value="12"/>
</dbReference>
<feature type="domain" description="C2H2-type" evidence="11">
    <location>
        <begin position="351"/>
        <end position="378"/>
    </location>
</feature>
<keyword evidence="13" id="KW-1185">Reference proteome</keyword>
<feature type="domain" description="C2H2-type" evidence="11">
    <location>
        <begin position="294"/>
        <end position="321"/>
    </location>
</feature>
<protein>
    <recommendedName>
        <fullName evidence="11">C2H2-type domain-containing protein</fullName>
    </recommendedName>
</protein>
<dbReference type="Gene3D" id="3.30.160.60">
    <property type="entry name" value="Classic Zinc Finger"/>
    <property type="match status" value="10"/>
</dbReference>
<name>A0A8S4P6C4_OWEFU</name>
<dbReference type="FunFam" id="3.30.160.60:FF:000446">
    <property type="entry name" value="Zinc finger protein"/>
    <property type="match status" value="1"/>
</dbReference>
<feature type="compositionally biased region" description="Basic and acidic residues" evidence="10">
    <location>
        <begin position="78"/>
        <end position="87"/>
    </location>
</feature>
<dbReference type="FunFam" id="3.30.160.60:FF:000702">
    <property type="entry name" value="Transcription factor E4F1 isoform 1"/>
    <property type="match status" value="1"/>
</dbReference>
<dbReference type="GO" id="GO:0000978">
    <property type="term" value="F:RNA polymerase II cis-regulatory region sequence-specific DNA binding"/>
    <property type="evidence" value="ECO:0007669"/>
    <property type="project" value="TreeGrafter"/>
</dbReference>
<evidence type="ECO:0000313" key="13">
    <source>
        <dbReference type="Proteomes" id="UP000749559"/>
    </source>
</evidence>
<evidence type="ECO:0000313" key="12">
    <source>
        <dbReference type="EMBL" id="CAH1786994.1"/>
    </source>
</evidence>
<comment type="caution">
    <text evidence="12">The sequence shown here is derived from an EMBL/GenBank/DDBJ whole genome shotgun (WGS) entry which is preliminary data.</text>
</comment>
<dbReference type="PROSITE" id="PS00028">
    <property type="entry name" value="ZINC_FINGER_C2H2_1"/>
    <property type="match status" value="11"/>
</dbReference>
<evidence type="ECO:0000256" key="4">
    <source>
        <dbReference type="ARBA" id="ARBA00022771"/>
    </source>
</evidence>
<evidence type="ECO:0000256" key="9">
    <source>
        <dbReference type="PROSITE-ProRule" id="PRU00042"/>
    </source>
</evidence>
<feature type="domain" description="C2H2-type" evidence="11">
    <location>
        <begin position="435"/>
        <end position="462"/>
    </location>
</feature>
<keyword evidence="4 9" id="KW-0863">Zinc-finger</keyword>
<accession>A0A8S4P6C4</accession>
<dbReference type="OrthoDB" id="6077919at2759"/>
<feature type="region of interest" description="Disordered" evidence="10">
    <location>
        <begin position="68"/>
        <end position="87"/>
    </location>
</feature>
<evidence type="ECO:0000256" key="2">
    <source>
        <dbReference type="ARBA" id="ARBA00022723"/>
    </source>
</evidence>
<sequence length="574" mass="67146">MEQLPLKKQCTDVISQNGDQTDNILKINENIDIISQSDDKNNSFPQNVKNDQNEKDIDCISENDQNEKDIDCISENDQNEKDEGCVSKMDKDKDYTLRNGDKWSFPLNDEDGDCGDGENDKYDNDISKSNNPGISESKQIVVSLCPLEIQNWRRYHRISSTGNDTTIATFSCPVFKCKNMHNPKEKCLNCKTHFTKRSSMSFNSRFPTCTKRYKNTQSNTRYNMLTYREEKMFQCKLCSSKFKTFKSLKKHKKWVKHGELKCEICFKVFVKKFDYTVHMRVHTGDKWDEREKPFNCNICSKGFTSKSYLLWHLKSHTGQQTDVKCDICMREFNSNSNLVNHMRIHTGERPFKCKICSAGFTQTSNLKRHINTHSRERTFKCEICLKKFITRDSLKTHLLIHREERPFKCDMCSQAFKFSSKLQRHKKVHTGEKPFKCEICSKSYTEKAHLINHSRIHTGEKGKCFKCETCSKTFTEKGNLQRHIRIHTGENQFICKFCSMRLADKVNLTAHENLHKGIRPYKCKLCPMSYPNHSALVRHIRTHNPVALKCDICQKNFKTKFRIIGHMKRMHGGK</sequence>
<dbReference type="FunFam" id="3.30.160.60:FF:000303">
    <property type="entry name" value="Zinc finger protein 41"/>
    <property type="match status" value="1"/>
</dbReference>
<dbReference type="Proteomes" id="UP000749559">
    <property type="component" value="Unassembled WGS sequence"/>
</dbReference>
<evidence type="ECO:0000256" key="8">
    <source>
        <dbReference type="ARBA" id="ARBA00023242"/>
    </source>
</evidence>
<dbReference type="PANTHER" id="PTHR24388:SF104">
    <property type="entry name" value="AT-RICH BINDING PROTEIN-RELATED"/>
    <property type="match status" value="1"/>
</dbReference>
<dbReference type="SUPFAM" id="SSF57667">
    <property type="entry name" value="beta-beta-alpha zinc fingers"/>
    <property type="match status" value="7"/>
</dbReference>
<comment type="subcellular location">
    <subcellularLocation>
        <location evidence="1">Nucleus</location>
    </subcellularLocation>
</comment>
<feature type="domain" description="C2H2-type" evidence="11">
    <location>
        <begin position="260"/>
        <end position="287"/>
    </location>
</feature>
<dbReference type="Pfam" id="PF00096">
    <property type="entry name" value="zf-C2H2"/>
    <property type="match status" value="9"/>
</dbReference>
<feature type="domain" description="C2H2-type" evidence="11">
    <location>
        <begin position="521"/>
        <end position="543"/>
    </location>
</feature>
<feature type="domain" description="C2H2-type" evidence="11">
    <location>
        <begin position="379"/>
        <end position="406"/>
    </location>
</feature>
<evidence type="ECO:0000256" key="3">
    <source>
        <dbReference type="ARBA" id="ARBA00022737"/>
    </source>
</evidence>
<gene>
    <name evidence="12" type="ORF">OFUS_LOCUS12781</name>
</gene>
<dbReference type="FunFam" id="3.30.160.60:FF:000086">
    <property type="entry name" value="transcription factor E4F1 isoform X1"/>
    <property type="match status" value="1"/>
</dbReference>
<feature type="domain" description="C2H2-type" evidence="11">
    <location>
        <begin position="465"/>
        <end position="492"/>
    </location>
</feature>
<dbReference type="PANTHER" id="PTHR24388">
    <property type="entry name" value="ZINC FINGER PROTEIN"/>
    <property type="match status" value="1"/>
</dbReference>
<reference evidence="12" key="1">
    <citation type="submission" date="2022-03" db="EMBL/GenBank/DDBJ databases">
        <authorList>
            <person name="Martin C."/>
        </authorList>
    </citation>
    <scope>NUCLEOTIDE SEQUENCE</scope>
</reference>
<keyword evidence="5" id="KW-0862">Zinc</keyword>
<keyword evidence="6" id="KW-0805">Transcription regulation</keyword>
<dbReference type="EMBL" id="CAIIXF020000006">
    <property type="protein sequence ID" value="CAH1786994.1"/>
    <property type="molecule type" value="Genomic_DNA"/>
</dbReference>